<dbReference type="SUPFAM" id="SSF81301">
    <property type="entry name" value="Nucleotidyltransferase"/>
    <property type="match status" value="1"/>
</dbReference>
<dbReference type="InterPro" id="IPR043519">
    <property type="entry name" value="NT_sf"/>
</dbReference>
<accession>D3RWP9</accession>
<organism evidence="2 3">
    <name type="scientific">Ferroglobus placidus (strain DSM 10642 / AEDII12DO)</name>
    <dbReference type="NCBI Taxonomy" id="589924"/>
    <lineage>
        <taxon>Archaea</taxon>
        <taxon>Methanobacteriati</taxon>
        <taxon>Methanobacteriota</taxon>
        <taxon>Archaeoglobi</taxon>
        <taxon>Archaeoglobales</taxon>
        <taxon>Archaeoglobaceae</taxon>
        <taxon>Ferroglobus</taxon>
    </lineage>
</organism>
<sequence>MDIVKKLLEEREKRRKIFENYICYAEEIKKIAKKYFGDARIYVFGSVVEKRYHVMLSDIDIAVVTSNFDKERALKLKVEIEKKFGEIFQIHVLSEREWKFYLNFVKKFVEV</sequence>
<dbReference type="STRING" id="589924.Ferp_0742"/>
<dbReference type="RefSeq" id="WP_012965255.1">
    <property type="nucleotide sequence ID" value="NC_013849.1"/>
</dbReference>
<dbReference type="AlphaFoldDB" id="D3RWP9"/>
<dbReference type="PANTHER" id="PTHR37030">
    <property type="entry name" value="NUCLEOTIDYLTRANSFERASE"/>
    <property type="match status" value="1"/>
</dbReference>
<evidence type="ECO:0000259" key="1">
    <source>
        <dbReference type="Pfam" id="PF01909"/>
    </source>
</evidence>
<dbReference type="CDD" id="cd05403">
    <property type="entry name" value="NT_KNTase_like"/>
    <property type="match status" value="1"/>
</dbReference>
<evidence type="ECO:0000313" key="2">
    <source>
        <dbReference type="EMBL" id="ADC64912.1"/>
    </source>
</evidence>
<dbReference type="KEGG" id="fpl:Ferp_0742"/>
<dbReference type="PaxDb" id="589924-Ferp_0742"/>
<dbReference type="PANTHER" id="PTHR37030:SF3">
    <property type="entry name" value="POLYMERASE NUCLEOTIDYL TRANSFERASE DOMAIN-CONTAINING PROTEIN"/>
    <property type="match status" value="1"/>
</dbReference>
<gene>
    <name evidence="2" type="ordered locus">Ferp_0742</name>
</gene>
<dbReference type="HOGENOM" id="CLU_159724_0_0_2"/>
<dbReference type="EMBL" id="CP001899">
    <property type="protein sequence ID" value="ADC64912.1"/>
    <property type="molecule type" value="Genomic_DNA"/>
</dbReference>
<dbReference type="GO" id="GO:0016779">
    <property type="term" value="F:nucleotidyltransferase activity"/>
    <property type="evidence" value="ECO:0007669"/>
    <property type="project" value="InterPro"/>
</dbReference>
<dbReference type="GeneID" id="8778246"/>
<dbReference type="eggNOG" id="arCOG01205">
    <property type="taxonomic scope" value="Archaea"/>
</dbReference>
<protein>
    <submittedName>
        <fullName evidence="2">DNA polymerase beta domain protein region</fullName>
    </submittedName>
</protein>
<dbReference type="Pfam" id="PF01909">
    <property type="entry name" value="NTP_transf_2"/>
    <property type="match status" value="1"/>
</dbReference>
<evidence type="ECO:0000313" key="3">
    <source>
        <dbReference type="Proteomes" id="UP000002613"/>
    </source>
</evidence>
<dbReference type="Gene3D" id="3.30.460.10">
    <property type="entry name" value="Beta Polymerase, domain 2"/>
    <property type="match status" value="1"/>
</dbReference>
<name>D3RWP9_FERPA</name>
<reference evidence="2 3" key="2">
    <citation type="journal article" date="2011" name="Stand. Genomic Sci.">
        <title>Complete genome sequence of Ferroglobus placidus AEDII12DO.</title>
        <authorList>
            <person name="Anderson I."/>
            <person name="Risso C."/>
            <person name="Holmes D."/>
            <person name="Lucas S."/>
            <person name="Copeland A."/>
            <person name="Lapidus A."/>
            <person name="Cheng J.F."/>
            <person name="Bruce D."/>
            <person name="Goodwin L."/>
            <person name="Pitluck S."/>
            <person name="Saunders E."/>
            <person name="Brettin T."/>
            <person name="Detter J.C."/>
            <person name="Han C."/>
            <person name="Tapia R."/>
            <person name="Larimer F."/>
            <person name="Land M."/>
            <person name="Hauser L."/>
            <person name="Woyke T."/>
            <person name="Lovley D."/>
            <person name="Kyrpides N."/>
            <person name="Ivanova N."/>
        </authorList>
    </citation>
    <scope>NUCLEOTIDE SEQUENCE [LARGE SCALE GENOMIC DNA]</scope>
    <source>
        <strain evidence="3">DSM 10642 / AEDII12DO</strain>
    </source>
</reference>
<reference evidence="3" key="1">
    <citation type="submission" date="2010-02" db="EMBL/GenBank/DDBJ databases">
        <title>Complete sequence of Ferroglobus placidus DSM 10642.</title>
        <authorList>
            <consortium name="US DOE Joint Genome Institute"/>
            <person name="Lucas S."/>
            <person name="Copeland A."/>
            <person name="Lapidus A."/>
            <person name="Cheng J.-F."/>
            <person name="Bruce D."/>
            <person name="Goodwin L."/>
            <person name="Pitluck S."/>
            <person name="Saunders E."/>
            <person name="Brettin T."/>
            <person name="Detter J.C."/>
            <person name="Han C."/>
            <person name="Tapia R."/>
            <person name="Larimer F."/>
            <person name="Land M."/>
            <person name="Hauser L."/>
            <person name="Kyrpides N."/>
            <person name="Ivanova N."/>
            <person name="Holmes D."/>
            <person name="Lovley D."/>
            <person name="Kyrpides N."/>
            <person name="Anderson I.J."/>
            <person name="Woyke T."/>
        </authorList>
    </citation>
    <scope>NUCLEOTIDE SEQUENCE [LARGE SCALE GENOMIC DNA]</scope>
    <source>
        <strain evidence="3">DSM 10642 / AEDII12DO</strain>
    </source>
</reference>
<proteinExistence type="predicted"/>
<keyword evidence="3" id="KW-1185">Reference proteome</keyword>
<feature type="domain" description="Polymerase nucleotidyl transferase" evidence="1">
    <location>
        <begin position="26"/>
        <end position="92"/>
    </location>
</feature>
<dbReference type="Proteomes" id="UP000002613">
    <property type="component" value="Chromosome"/>
</dbReference>
<dbReference type="InterPro" id="IPR002934">
    <property type="entry name" value="Polymerase_NTP_transf_dom"/>
</dbReference>